<dbReference type="Proteomes" id="UP000194218">
    <property type="component" value="Chromosome"/>
</dbReference>
<dbReference type="AlphaFoldDB" id="A0A1W7D5K7"/>
<proteinExistence type="predicted"/>
<dbReference type="PANTHER" id="PTHR43877:SF2">
    <property type="entry name" value="AMINOALKYLPHOSPHONATE N-ACETYLTRANSFERASE-RELATED"/>
    <property type="match status" value="1"/>
</dbReference>
<dbReference type="RefSeq" id="WP_086162038.1">
    <property type="nucleotide sequence ID" value="NZ_CP021121.1"/>
</dbReference>
<dbReference type="InterPro" id="IPR050832">
    <property type="entry name" value="Bact_Acetyltransf"/>
</dbReference>
<dbReference type="EMBL" id="CP021121">
    <property type="protein sequence ID" value="ARQ72199.1"/>
    <property type="molecule type" value="Genomic_DNA"/>
</dbReference>
<keyword evidence="1 4" id="KW-0808">Transferase</keyword>
<reference evidence="4 5" key="1">
    <citation type="submission" date="2017-05" db="EMBL/GenBank/DDBJ databases">
        <title>Complete genome sequence of Streptomyces sp. SCSIO 03032 revealed the diverse biosynthetic pathways for its bioactive secondary metabolites.</title>
        <authorList>
            <person name="Ma L."/>
            <person name="Zhu Y."/>
            <person name="Zhang W."/>
            <person name="Zhang G."/>
            <person name="Tian X."/>
            <person name="Zhang S."/>
            <person name="Zhang C."/>
        </authorList>
    </citation>
    <scope>NUCLEOTIDE SEQUENCE [LARGE SCALE GENOMIC DNA]</scope>
    <source>
        <strain evidence="4 5">SCSIO 03032</strain>
    </source>
</reference>
<keyword evidence="5" id="KW-1185">Reference proteome</keyword>
<sequence length="182" mass="19351">MDTTDITVRAAAPAELDAAGALVADTYLADGLLDLGPDDPYLADLRDARTRAAHAEVLVATEPTGEETPRGPHGLLGCVTFVGAGGPFAEVAGPGEAEFRMLAVTRAARGRGVGEALVRACLLRARRAGARRVVISSQSRMHTAHRLYGRLGFVRAPERDWEPLPGLRLHAFALELAHKRGE</sequence>
<dbReference type="OrthoDB" id="273614at2"/>
<accession>A0A1W7D5K7</accession>
<dbReference type="PROSITE" id="PS51186">
    <property type="entry name" value="GNAT"/>
    <property type="match status" value="1"/>
</dbReference>
<name>A0A1W7D5K7_9ACTN</name>
<evidence type="ECO:0000313" key="4">
    <source>
        <dbReference type="EMBL" id="ARQ72199.1"/>
    </source>
</evidence>
<feature type="domain" description="N-acetyltransferase" evidence="3">
    <location>
        <begin position="6"/>
        <end position="181"/>
    </location>
</feature>
<dbReference type="InterPro" id="IPR016181">
    <property type="entry name" value="Acyl_CoA_acyltransferase"/>
</dbReference>
<evidence type="ECO:0000313" key="5">
    <source>
        <dbReference type="Proteomes" id="UP000194218"/>
    </source>
</evidence>
<dbReference type="KEGG" id="smao:CAG99_06890"/>
<dbReference type="Pfam" id="PF00583">
    <property type="entry name" value="Acetyltransf_1"/>
    <property type="match status" value="1"/>
</dbReference>
<organism evidence="4 5">
    <name type="scientific">Streptomyces marincola</name>
    <dbReference type="NCBI Taxonomy" id="2878388"/>
    <lineage>
        <taxon>Bacteria</taxon>
        <taxon>Bacillati</taxon>
        <taxon>Actinomycetota</taxon>
        <taxon>Actinomycetes</taxon>
        <taxon>Kitasatosporales</taxon>
        <taxon>Streptomycetaceae</taxon>
        <taxon>Streptomyces</taxon>
    </lineage>
</organism>
<dbReference type="InterPro" id="IPR000182">
    <property type="entry name" value="GNAT_dom"/>
</dbReference>
<gene>
    <name evidence="4" type="ORF">CAG99_06890</name>
</gene>
<dbReference type="GO" id="GO:0016747">
    <property type="term" value="F:acyltransferase activity, transferring groups other than amino-acyl groups"/>
    <property type="evidence" value="ECO:0007669"/>
    <property type="project" value="InterPro"/>
</dbReference>
<protein>
    <submittedName>
        <fullName evidence="4">GNAT family N-acetyltransferase</fullName>
    </submittedName>
</protein>
<dbReference type="PANTHER" id="PTHR43877">
    <property type="entry name" value="AMINOALKYLPHOSPHONATE N-ACETYLTRANSFERASE-RELATED-RELATED"/>
    <property type="match status" value="1"/>
</dbReference>
<evidence type="ECO:0000259" key="3">
    <source>
        <dbReference type="PROSITE" id="PS51186"/>
    </source>
</evidence>
<dbReference type="SUPFAM" id="SSF55729">
    <property type="entry name" value="Acyl-CoA N-acyltransferases (Nat)"/>
    <property type="match status" value="1"/>
</dbReference>
<keyword evidence="2" id="KW-0012">Acyltransferase</keyword>
<dbReference type="Gene3D" id="3.40.630.30">
    <property type="match status" value="1"/>
</dbReference>
<evidence type="ECO:0000256" key="2">
    <source>
        <dbReference type="ARBA" id="ARBA00023315"/>
    </source>
</evidence>
<evidence type="ECO:0000256" key="1">
    <source>
        <dbReference type="ARBA" id="ARBA00022679"/>
    </source>
</evidence>